<reference evidence="3" key="1">
    <citation type="submission" date="2022-10" db="EMBL/GenBank/DDBJ databases">
        <title>Genome assembly of Pristionchus species.</title>
        <authorList>
            <person name="Yoshida K."/>
            <person name="Sommer R.J."/>
        </authorList>
    </citation>
    <scope>NUCLEOTIDE SEQUENCE [LARGE SCALE GENOMIC DNA]</scope>
    <source>
        <strain evidence="3">RS5460</strain>
    </source>
</reference>
<sequence>FMHYFHGNKASINNLKKTDGPIMYSSMNFAAFTLSNFLTNFSTSSLLPTLSSLKHFMTNCFSSLSFSFANCFIIGAAH</sequence>
<keyword evidence="3" id="KW-1185">Reference proteome</keyword>
<feature type="transmembrane region" description="Helical" evidence="1">
    <location>
        <begin position="56"/>
        <end position="77"/>
    </location>
</feature>
<keyword evidence="1" id="KW-0812">Transmembrane</keyword>
<dbReference type="AlphaFoldDB" id="A0AAN5IF07"/>
<evidence type="ECO:0000313" key="3">
    <source>
        <dbReference type="Proteomes" id="UP001328107"/>
    </source>
</evidence>
<gene>
    <name evidence="2" type="ORF">PMAYCL1PPCAC_32459</name>
</gene>
<feature type="non-terminal residue" evidence="2">
    <location>
        <position position="78"/>
    </location>
</feature>
<dbReference type="EMBL" id="BTRK01000006">
    <property type="protein sequence ID" value="GMR62264.1"/>
    <property type="molecule type" value="Genomic_DNA"/>
</dbReference>
<accession>A0AAN5IF07</accession>
<feature type="non-terminal residue" evidence="2">
    <location>
        <position position="1"/>
    </location>
</feature>
<evidence type="ECO:0000313" key="2">
    <source>
        <dbReference type="EMBL" id="GMR62264.1"/>
    </source>
</evidence>
<evidence type="ECO:0000256" key="1">
    <source>
        <dbReference type="SAM" id="Phobius"/>
    </source>
</evidence>
<proteinExistence type="predicted"/>
<name>A0AAN5IF07_9BILA</name>
<comment type="caution">
    <text evidence="2">The sequence shown here is derived from an EMBL/GenBank/DDBJ whole genome shotgun (WGS) entry which is preliminary data.</text>
</comment>
<keyword evidence="1" id="KW-0472">Membrane</keyword>
<protein>
    <submittedName>
        <fullName evidence="2">Uncharacterized protein</fullName>
    </submittedName>
</protein>
<keyword evidence="1" id="KW-1133">Transmembrane helix</keyword>
<dbReference type="Proteomes" id="UP001328107">
    <property type="component" value="Unassembled WGS sequence"/>
</dbReference>
<organism evidence="2 3">
    <name type="scientific">Pristionchus mayeri</name>
    <dbReference type="NCBI Taxonomy" id="1317129"/>
    <lineage>
        <taxon>Eukaryota</taxon>
        <taxon>Metazoa</taxon>
        <taxon>Ecdysozoa</taxon>
        <taxon>Nematoda</taxon>
        <taxon>Chromadorea</taxon>
        <taxon>Rhabditida</taxon>
        <taxon>Rhabditina</taxon>
        <taxon>Diplogasteromorpha</taxon>
        <taxon>Diplogasteroidea</taxon>
        <taxon>Neodiplogasteridae</taxon>
        <taxon>Pristionchus</taxon>
    </lineage>
</organism>
<feature type="transmembrane region" description="Helical" evidence="1">
    <location>
        <begin position="21"/>
        <end position="41"/>
    </location>
</feature>